<sequence>MKPILSSLAASARAAGAGAPRSHLASRRSTKQPHERKFDQEETTIELPKWREEKPTYPGHGVVPNPSLWPRHIIYHRSPQFRSDLRFVRSVCHAVSASRCGGRAGAREGLFSWLNPASGMLRVRCKWGPKLLRSLHVWGYWAFEKFERRRNELGIISISSARGPSHPAIAKAEPTPLIRATRHKKHRRPPCLIHQIEHRVQRQLTPFLCLTYVTNQHSSE</sequence>
<feature type="compositionally biased region" description="Low complexity" evidence="1">
    <location>
        <begin position="1"/>
        <end position="22"/>
    </location>
</feature>
<accession>A0A6A6R379</accession>
<gene>
    <name evidence="2" type="ORF">BU16DRAFT_326887</name>
</gene>
<dbReference type="EMBL" id="MU004186">
    <property type="protein sequence ID" value="KAF2497847.1"/>
    <property type="molecule type" value="Genomic_DNA"/>
</dbReference>
<dbReference type="Proteomes" id="UP000799750">
    <property type="component" value="Unassembled WGS sequence"/>
</dbReference>
<evidence type="ECO:0000313" key="2">
    <source>
        <dbReference type="EMBL" id="KAF2497847.1"/>
    </source>
</evidence>
<evidence type="ECO:0000256" key="1">
    <source>
        <dbReference type="SAM" id="MobiDB-lite"/>
    </source>
</evidence>
<feature type="region of interest" description="Disordered" evidence="1">
    <location>
        <begin position="1"/>
        <end position="42"/>
    </location>
</feature>
<proteinExistence type="predicted"/>
<evidence type="ECO:0000313" key="3">
    <source>
        <dbReference type="Proteomes" id="UP000799750"/>
    </source>
</evidence>
<name>A0A6A6R379_9PEZI</name>
<reference evidence="2" key="1">
    <citation type="journal article" date="2020" name="Stud. Mycol.">
        <title>101 Dothideomycetes genomes: a test case for predicting lifestyles and emergence of pathogens.</title>
        <authorList>
            <person name="Haridas S."/>
            <person name="Albert R."/>
            <person name="Binder M."/>
            <person name="Bloem J."/>
            <person name="Labutti K."/>
            <person name="Salamov A."/>
            <person name="Andreopoulos B."/>
            <person name="Baker S."/>
            <person name="Barry K."/>
            <person name="Bills G."/>
            <person name="Bluhm B."/>
            <person name="Cannon C."/>
            <person name="Castanera R."/>
            <person name="Culley D."/>
            <person name="Daum C."/>
            <person name="Ezra D."/>
            <person name="Gonzalez J."/>
            <person name="Henrissat B."/>
            <person name="Kuo A."/>
            <person name="Liang C."/>
            <person name="Lipzen A."/>
            <person name="Lutzoni F."/>
            <person name="Magnuson J."/>
            <person name="Mondo S."/>
            <person name="Nolan M."/>
            <person name="Ohm R."/>
            <person name="Pangilinan J."/>
            <person name="Park H.-J."/>
            <person name="Ramirez L."/>
            <person name="Alfaro M."/>
            <person name="Sun H."/>
            <person name="Tritt A."/>
            <person name="Yoshinaga Y."/>
            <person name="Zwiers L.-H."/>
            <person name="Turgeon B."/>
            <person name="Goodwin S."/>
            <person name="Spatafora J."/>
            <person name="Crous P."/>
            <person name="Grigoriev I."/>
        </authorList>
    </citation>
    <scope>NUCLEOTIDE SEQUENCE</scope>
    <source>
        <strain evidence="2">CBS 269.34</strain>
    </source>
</reference>
<protein>
    <submittedName>
        <fullName evidence="2">Uncharacterized protein</fullName>
    </submittedName>
</protein>
<organism evidence="2 3">
    <name type="scientific">Lophium mytilinum</name>
    <dbReference type="NCBI Taxonomy" id="390894"/>
    <lineage>
        <taxon>Eukaryota</taxon>
        <taxon>Fungi</taxon>
        <taxon>Dikarya</taxon>
        <taxon>Ascomycota</taxon>
        <taxon>Pezizomycotina</taxon>
        <taxon>Dothideomycetes</taxon>
        <taxon>Pleosporomycetidae</taxon>
        <taxon>Mytilinidiales</taxon>
        <taxon>Mytilinidiaceae</taxon>
        <taxon>Lophium</taxon>
    </lineage>
</organism>
<dbReference type="AlphaFoldDB" id="A0A6A6R379"/>
<keyword evidence="3" id="KW-1185">Reference proteome</keyword>